<keyword evidence="1" id="KW-0812">Transmembrane</keyword>
<sequence>MKKLVLEINVQIYYYLSITLRSRAMNVWNRLIALFCIIKTICFEFVMFKLKTVGGVPVYYLANDKQARSGSNTVI</sequence>
<dbReference type="Proteomes" id="UP000004095">
    <property type="component" value="Unassembled WGS sequence"/>
</dbReference>
<evidence type="ECO:0000313" key="2">
    <source>
        <dbReference type="EMBL" id="EAY24223.1"/>
    </source>
</evidence>
<dbReference type="EMBL" id="AAWS01000077">
    <property type="protein sequence ID" value="EAY24223.1"/>
    <property type="molecule type" value="Genomic_DNA"/>
</dbReference>
<organism evidence="2 3">
    <name type="scientific">Microscilla marina ATCC 23134</name>
    <dbReference type="NCBI Taxonomy" id="313606"/>
    <lineage>
        <taxon>Bacteria</taxon>
        <taxon>Pseudomonadati</taxon>
        <taxon>Bacteroidota</taxon>
        <taxon>Cytophagia</taxon>
        <taxon>Cytophagales</taxon>
        <taxon>Microscillaceae</taxon>
        <taxon>Microscilla</taxon>
    </lineage>
</organism>
<dbReference type="AlphaFoldDB" id="A1ZZH7"/>
<keyword evidence="3" id="KW-1185">Reference proteome</keyword>
<comment type="caution">
    <text evidence="2">The sequence shown here is derived from an EMBL/GenBank/DDBJ whole genome shotgun (WGS) entry which is preliminary data.</text>
</comment>
<name>A1ZZH7_MICM2</name>
<evidence type="ECO:0000313" key="3">
    <source>
        <dbReference type="Proteomes" id="UP000004095"/>
    </source>
</evidence>
<protein>
    <submittedName>
        <fullName evidence="2">Uncharacterized protein</fullName>
    </submittedName>
</protein>
<keyword evidence="1" id="KW-1133">Transmembrane helix</keyword>
<gene>
    <name evidence="2" type="ORF">M23134_00997</name>
</gene>
<accession>A1ZZH7</accession>
<keyword evidence="1" id="KW-0472">Membrane</keyword>
<evidence type="ECO:0000256" key="1">
    <source>
        <dbReference type="SAM" id="Phobius"/>
    </source>
</evidence>
<feature type="transmembrane region" description="Helical" evidence="1">
    <location>
        <begin position="31"/>
        <end position="50"/>
    </location>
</feature>
<proteinExistence type="predicted"/>
<reference evidence="2 3" key="1">
    <citation type="submission" date="2007-01" db="EMBL/GenBank/DDBJ databases">
        <authorList>
            <person name="Haygood M."/>
            <person name="Podell S."/>
            <person name="Anderson C."/>
            <person name="Hopkinson B."/>
            <person name="Roe K."/>
            <person name="Barbeau K."/>
            <person name="Gaasterland T."/>
            <person name="Ferriera S."/>
            <person name="Johnson J."/>
            <person name="Kravitz S."/>
            <person name="Beeson K."/>
            <person name="Sutton G."/>
            <person name="Rogers Y.-H."/>
            <person name="Friedman R."/>
            <person name="Frazier M."/>
            <person name="Venter J.C."/>
        </authorList>
    </citation>
    <scope>NUCLEOTIDE SEQUENCE [LARGE SCALE GENOMIC DNA]</scope>
    <source>
        <strain evidence="2 3">ATCC 23134</strain>
    </source>
</reference>